<evidence type="ECO:0000259" key="3">
    <source>
        <dbReference type="PROSITE" id="PS51186"/>
    </source>
</evidence>
<reference evidence="4 5" key="1">
    <citation type="submission" date="2018-03" db="EMBL/GenBank/DDBJ databases">
        <title>Genomic Encyclopedia of Archaeal and Bacterial Type Strains, Phase II (KMG-II): from individual species to whole genera.</title>
        <authorList>
            <person name="Goeker M."/>
        </authorList>
    </citation>
    <scope>NUCLEOTIDE SEQUENCE [LARGE SCALE GENOMIC DNA]</scope>
    <source>
        <strain evidence="4 5">DSM 100673</strain>
    </source>
</reference>
<keyword evidence="1 4" id="KW-0808">Transferase</keyword>
<dbReference type="SUPFAM" id="SSF55729">
    <property type="entry name" value="Acyl-CoA N-acyltransferases (Nat)"/>
    <property type="match status" value="1"/>
</dbReference>
<evidence type="ECO:0000256" key="2">
    <source>
        <dbReference type="ARBA" id="ARBA00023315"/>
    </source>
</evidence>
<dbReference type="InterPro" id="IPR000182">
    <property type="entry name" value="GNAT_dom"/>
</dbReference>
<proteinExistence type="predicted"/>
<evidence type="ECO:0000313" key="4">
    <source>
        <dbReference type="EMBL" id="PSL18384.1"/>
    </source>
</evidence>
<dbReference type="PROSITE" id="PS51186">
    <property type="entry name" value="GNAT"/>
    <property type="match status" value="1"/>
</dbReference>
<keyword evidence="5" id="KW-1185">Reference proteome</keyword>
<dbReference type="PANTHER" id="PTHR43877">
    <property type="entry name" value="AMINOALKYLPHOSPHONATE N-ACETYLTRANSFERASE-RELATED-RELATED"/>
    <property type="match status" value="1"/>
</dbReference>
<dbReference type="CDD" id="cd04301">
    <property type="entry name" value="NAT_SF"/>
    <property type="match status" value="1"/>
</dbReference>
<feature type="domain" description="N-acetyltransferase" evidence="3">
    <location>
        <begin position="2"/>
        <end position="150"/>
    </location>
</feature>
<gene>
    <name evidence="4" type="ORF">CLV88_111130</name>
</gene>
<evidence type="ECO:0000256" key="1">
    <source>
        <dbReference type="ARBA" id="ARBA00022679"/>
    </source>
</evidence>
<evidence type="ECO:0000313" key="5">
    <source>
        <dbReference type="Proteomes" id="UP000240418"/>
    </source>
</evidence>
<dbReference type="GO" id="GO:0016747">
    <property type="term" value="F:acyltransferase activity, transferring groups other than amino-acyl groups"/>
    <property type="evidence" value="ECO:0007669"/>
    <property type="project" value="InterPro"/>
</dbReference>
<dbReference type="RefSeq" id="WP_106609398.1">
    <property type="nucleotide sequence ID" value="NZ_PYGJ01000011.1"/>
</dbReference>
<sequence>MLEIREAKRIDLGAILALYTHLSPTNVPIETTRAEEIFDAFGAYRGSAILVGELDGECVASCAVVIIPNLTRLGRPYALIENVVTHSDYRGCGHGTRILDAACARAWDAGCYKVMLMTGSTEASTLAFYQRAGFQQTKTGFQKRHVVEKP</sequence>
<dbReference type="InterPro" id="IPR016181">
    <property type="entry name" value="Acyl_CoA_acyltransferase"/>
</dbReference>
<keyword evidence="2" id="KW-0012">Acyltransferase</keyword>
<dbReference type="InterPro" id="IPR050832">
    <property type="entry name" value="Bact_Acetyltransf"/>
</dbReference>
<dbReference type="AlphaFoldDB" id="A0A2P8F9I5"/>
<dbReference type="Pfam" id="PF00583">
    <property type="entry name" value="Acetyltransf_1"/>
    <property type="match status" value="1"/>
</dbReference>
<dbReference type="Proteomes" id="UP000240418">
    <property type="component" value="Unassembled WGS sequence"/>
</dbReference>
<dbReference type="Gene3D" id="3.40.630.30">
    <property type="match status" value="1"/>
</dbReference>
<name>A0A2P8F9I5_9RHOB</name>
<dbReference type="OrthoDB" id="7595389at2"/>
<accession>A0A2P8F9I5</accession>
<comment type="caution">
    <text evidence="4">The sequence shown here is derived from an EMBL/GenBank/DDBJ whole genome shotgun (WGS) entry which is preliminary data.</text>
</comment>
<protein>
    <submittedName>
        <fullName evidence="4">N-acetylglutamate synthase-like GNAT family acetyltransferase</fullName>
    </submittedName>
</protein>
<dbReference type="EMBL" id="PYGJ01000011">
    <property type="protein sequence ID" value="PSL18384.1"/>
    <property type="molecule type" value="Genomic_DNA"/>
</dbReference>
<organism evidence="4 5">
    <name type="scientific">Shimia abyssi</name>
    <dbReference type="NCBI Taxonomy" id="1662395"/>
    <lineage>
        <taxon>Bacteria</taxon>
        <taxon>Pseudomonadati</taxon>
        <taxon>Pseudomonadota</taxon>
        <taxon>Alphaproteobacteria</taxon>
        <taxon>Rhodobacterales</taxon>
        <taxon>Roseobacteraceae</taxon>
    </lineage>
</organism>